<dbReference type="EMBL" id="CM056742">
    <property type="protein sequence ID" value="KAJ8678129.1"/>
    <property type="molecule type" value="Genomic_DNA"/>
</dbReference>
<gene>
    <name evidence="1" type="ORF">QAD02_013916</name>
</gene>
<accession>A0ACC2P3G3</accession>
<name>A0ACC2P3G3_9HYME</name>
<evidence type="ECO:0000313" key="1">
    <source>
        <dbReference type="EMBL" id="KAJ8678129.1"/>
    </source>
</evidence>
<reference evidence="1" key="1">
    <citation type="submission" date="2023-04" db="EMBL/GenBank/DDBJ databases">
        <title>A chromosome-level genome assembly of the parasitoid wasp Eretmocerus hayati.</title>
        <authorList>
            <person name="Zhong Y."/>
            <person name="Liu S."/>
            <person name="Liu Y."/>
        </authorList>
    </citation>
    <scope>NUCLEOTIDE SEQUENCE</scope>
    <source>
        <strain evidence="1">ZJU_SS_LIU_2023</strain>
    </source>
</reference>
<organism evidence="1 2">
    <name type="scientific">Eretmocerus hayati</name>
    <dbReference type="NCBI Taxonomy" id="131215"/>
    <lineage>
        <taxon>Eukaryota</taxon>
        <taxon>Metazoa</taxon>
        <taxon>Ecdysozoa</taxon>
        <taxon>Arthropoda</taxon>
        <taxon>Hexapoda</taxon>
        <taxon>Insecta</taxon>
        <taxon>Pterygota</taxon>
        <taxon>Neoptera</taxon>
        <taxon>Endopterygota</taxon>
        <taxon>Hymenoptera</taxon>
        <taxon>Apocrita</taxon>
        <taxon>Proctotrupomorpha</taxon>
        <taxon>Chalcidoidea</taxon>
        <taxon>Aphelinidae</taxon>
        <taxon>Aphelininae</taxon>
        <taxon>Eretmocerus</taxon>
    </lineage>
</organism>
<comment type="caution">
    <text evidence="1">The sequence shown here is derived from an EMBL/GenBank/DDBJ whole genome shotgun (WGS) entry which is preliminary data.</text>
</comment>
<proteinExistence type="predicted"/>
<dbReference type="Proteomes" id="UP001239111">
    <property type="component" value="Chromosome 2"/>
</dbReference>
<sequence length="265" mass="29945">MTERSSDTAISINCTTKKVRCDVEESDSESNISSNYDGEDEYQRQVTKYYSQMFEKDQDIISITITDTDKESDIISISSDESGIQPDCSDDMIYPDFEYDEDDWYVSEATSAFDERGMTSVSVLDSDDIDKIDTAHSSSVSLVNTEIESPIPTEEIQLRSTHLAHSATFLPGECVDVRGRIVRIDRPCHVPHGHSTLETQEIIIEDDYKENITLLLWKKNSSKYQHLLQVGEIITILNGKMGISLHNFAIYVTSYSTIKINTDGH</sequence>
<protein>
    <submittedName>
        <fullName evidence="1">Uncharacterized protein</fullName>
    </submittedName>
</protein>
<evidence type="ECO:0000313" key="2">
    <source>
        <dbReference type="Proteomes" id="UP001239111"/>
    </source>
</evidence>
<keyword evidence="2" id="KW-1185">Reference proteome</keyword>